<dbReference type="OrthoDB" id="432483at2759"/>
<comment type="caution">
    <text evidence="15">The sequence shown here is derived from an EMBL/GenBank/DDBJ whole genome shotgun (WGS) entry which is preliminary data.</text>
</comment>
<dbReference type="PRINTS" id="PR01463">
    <property type="entry name" value="EAGCHANLFMLY"/>
</dbReference>
<evidence type="ECO:0000256" key="1">
    <source>
        <dbReference type="ARBA" id="ARBA00004141"/>
    </source>
</evidence>
<keyword evidence="10 13" id="KW-0472">Membrane</keyword>
<feature type="transmembrane region" description="Helical" evidence="13">
    <location>
        <begin position="272"/>
        <end position="297"/>
    </location>
</feature>
<keyword evidence="8 13" id="KW-1133">Transmembrane helix</keyword>
<protein>
    <submittedName>
        <fullName evidence="15">Cation channel family protein</fullName>
    </submittedName>
</protein>
<evidence type="ECO:0000313" key="15">
    <source>
        <dbReference type="EMBL" id="OHS93076.1"/>
    </source>
</evidence>
<dbReference type="Gene3D" id="1.10.287.70">
    <property type="match status" value="1"/>
</dbReference>
<dbReference type="InterPro" id="IPR003938">
    <property type="entry name" value="K_chnl_volt-dep_EAG/ELK/ERG"/>
</dbReference>
<evidence type="ECO:0000256" key="8">
    <source>
        <dbReference type="ARBA" id="ARBA00022989"/>
    </source>
</evidence>
<dbReference type="Pfam" id="PF00027">
    <property type="entry name" value="cNMP_binding"/>
    <property type="match status" value="1"/>
</dbReference>
<reference evidence="15" key="1">
    <citation type="submission" date="2016-10" db="EMBL/GenBank/DDBJ databases">
        <authorList>
            <person name="Benchimol M."/>
            <person name="Almeida L.G."/>
            <person name="Vasconcelos A.T."/>
            <person name="Perreira-Neves A."/>
            <person name="Rosa I.A."/>
            <person name="Tasca T."/>
            <person name="Bogo M.R."/>
            <person name="de Souza W."/>
        </authorList>
    </citation>
    <scope>NUCLEOTIDE SEQUENCE [LARGE SCALE GENOMIC DNA]</scope>
    <source>
        <strain evidence="15">K</strain>
    </source>
</reference>
<dbReference type="InterPro" id="IPR050818">
    <property type="entry name" value="KCNH_animal-type"/>
</dbReference>
<dbReference type="CDD" id="cd00038">
    <property type="entry name" value="CAP_ED"/>
    <property type="match status" value="1"/>
</dbReference>
<keyword evidence="16" id="KW-1185">Reference proteome</keyword>
<keyword evidence="9" id="KW-0406">Ion transport</keyword>
<keyword evidence="4 13" id="KW-0812">Transmembrane</keyword>
<name>A0A1J4J7A7_9EUKA</name>
<keyword evidence="5" id="KW-0631">Potassium channel</keyword>
<keyword evidence="2" id="KW-0813">Transport</keyword>
<keyword evidence="11" id="KW-0407">Ion channel</keyword>
<dbReference type="GO" id="GO:0005886">
    <property type="term" value="C:plasma membrane"/>
    <property type="evidence" value="ECO:0007669"/>
    <property type="project" value="TreeGrafter"/>
</dbReference>
<dbReference type="Gene3D" id="2.60.120.10">
    <property type="entry name" value="Jelly Rolls"/>
    <property type="match status" value="1"/>
</dbReference>
<organism evidence="15 16">
    <name type="scientific">Tritrichomonas foetus</name>
    <dbReference type="NCBI Taxonomy" id="1144522"/>
    <lineage>
        <taxon>Eukaryota</taxon>
        <taxon>Metamonada</taxon>
        <taxon>Parabasalia</taxon>
        <taxon>Tritrichomonadida</taxon>
        <taxon>Tritrichomonadidae</taxon>
        <taxon>Tritrichomonas</taxon>
    </lineage>
</organism>
<dbReference type="InterPro" id="IPR005821">
    <property type="entry name" value="Ion_trans_dom"/>
</dbReference>
<dbReference type="GO" id="GO:0005249">
    <property type="term" value="F:voltage-gated potassium channel activity"/>
    <property type="evidence" value="ECO:0007669"/>
    <property type="project" value="InterPro"/>
</dbReference>
<evidence type="ECO:0000256" key="6">
    <source>
        <dbReference type="ARBA" id="ARBA00022882"/>
    </source>
</evidence>
<dbReference type="SMART" id="SM00100">
    <property type="entry name" value="cNMP"/>
    <property type="match status" value="1"/>
</dbReference>
<evidence type="ECO:0000256" key="4">
    <source>
        <dbReference type="ARBA" id="ARBA00022692"/>
    </source>
</evidence>
<dbReference type="PANTHER" id="PTHR10217:SF435">
    <property type="entry name" value="POTASSIUM VOLTAGE-GATED CHANNEL PROTEIN EAG"/>
    <property type="match status" value="1"/>
</dbReference>
<comment type="subcellular location">
    <subcellularLocation>
        <location evidence="1">Membrane</location>
        <topology evidence="1">Multi-pass membrane protein</topology>
    </subcellularLocation>
</comment>
<evidence type="ECO:0000256" key="13">
    <source>
        <dbReference type="SAM" id="Phobius"/>
    </source>
</evidence>
<evidence type="ECO:0000256" key="11">
    <source>
        <dbReference type="ARBA" id="ARBA00023303"/>
    </source>
</evidence>
<dbReference type="VEuPathDB" id="TrichDB:TRFO_12098"/>
<evidence type="ECO:0000256" key="3">
    <source>
        <dbReference type="ARBA" id="ARBA00022538"/>
    </source>
</evidence>
<evidence type="ECO:0000256" key="2">
    <source>
        <dbReference type="ARBA" id="ARBA00022448"/>
    </source>
</evidence>
<sequence length="541" mass="62500">MIRQRRKSNYLFDSSEARLSLTDRPRPASQAIFDLDNNIENSSESVARKPDPNQTVYSHFSFYRRLWEYIVFIVSAIPLIEASFVPIFVNQFQPWAVVPELVCDAIFIADLYVVTHTSYLSHGVLIYDKKRIAYHYGKLSIILHIIAALPISWACVFVTGWWKYLLLFATRLLRLRRAIHASEVLNRMLIYYSWMSAMLPTLFLLVSLIHLFACLFYLCALFEGLENSWVALLGWDYLSPPQHYVVSVYFVMTTILTIGFGDMTPQTSSETILVIFIQLIGVFSNAYIIGMFVSLLMDNIGATFLHHYHSLVDFLKFKHTPVDLRVEIYHYFQYKWKENHGSEDPSNVYKFVPETIRNHLKMDMCLECLMKVGMFSMASPNFRINLANILKTKEYVPDEVIFNQNDVLSDIILVRSGVVDVFIDGTKFTTASCEAFGELELFIDQPRKSTVRAVTHVTGWTLSREDFQIGIGSRPDLKEEILNIVKMLFPDYYKEIRRLLSSYALDQIMKRSQESEYSDDSDIAMNMQNSSDSESSGLTML</sequence>
<accession>A0A1J4J7A7</accession>
<dbReference type="RefSeq" id="XP_068346213.1">
    <property type="nucleotide sequence ID" value="XM_068496425.1"/>
</dbReference>
<dbReference type="GO" id="GO:0034702">
    <property type="term" value="C:monoatomic ion channel complex"/>
    <property type="evidence" value="ECO:0007669"/>
    <property type="project" value="UniProtKB-KW"/>
</dbReference>
<dbReference type="Proteomes" id="UP000179807">
    <property type="component" value="Unassembled WGS sequence"/>
</dbReference>
<dbReference type="EMBL" id="MLAK01001437">
    <property type="protein sequence ID" value="OHS93076.1"/>
    <property type="molecule type" value="Genomic_DNA"/>
</dbReference>
<evidence type="ECO:0000256" key="7">
    <source>
        <dbReference type="ARBA" id="ARBA00022958"/>
    </source>
</evidence>
<dbReference type="InterPro" id="IPR000595">
    <property type="entry name" value="cNMP-bd_dom"/>
</dbReference>
<keyword evidence="3" id="KW-0633">Potassium transport</keyword>
<evidence type="ECO:0000259" key="14">
    <source>
        <dbReference type="PROSITE" id="PS50042"/>
    </source>
</evidence>
<feature type="transmembrane region" description="Helical" evidence="13">
    <location>
        <begin position="189"/>
        <end position="222"/>
    </location>
</feature>
<dbReference type="SUPFAM" id="SSF81324">
    <property type="entry name" value="Voltage-gated potassium channels"/>
    <property type="match status" value="1"/>
</dbReference>
<feature type="compositionally biased region" description="Polar residues" evidence="12">
    <location>
        <begin position="526"/>
        <end position="541"/>
    </location>
</feature>
<dbReference type="Pfam" id="PF00520">
    <property type="entry name" value="Ion_trans"/>
    <property type="match status" value="1"/>
</dbReference>
<dbReference type="Gene3D" id="1.10.287.630">
    <property type="entry name" value="Helix hairpin bin"/>
    <property type="match status" value="1"/>
</dbReference>
<evidence type="ECO:0000256" key="5">
    <source>
        <dbReference type="ARBA" id="ARBA00022826"/>
    </source>
</evidence>
<dbReference type="PROSITE" id="PS50042">
    <property type="entry name" value="CNMP_BINDING_3"/>
    <property type="match status" value="1"/>
</dbReference>
<dbReference type="InterPro" id="IPR018490">
    <property type="entry name" value="cNMP-bd_dom_sf"/>
</dbReference>
<dbReference type="PANTHER" id="PTHR10217">
    <property type="entry name" value="VOLTAGE AND LIGAND GATED POTASSIUM CHANNEL"/>
    <property type="match status" value="1"/>
</dbReference>
<feature type="transmembrane region" description="Helical" evidence="13">
    <location>
        <begin position="66"/>
        <end position="89"/>
    </location>
</feature>
<feature type="transmembrane region" description="Helical" evidence="13">
    <location>
        <begin position="141"/>
        <end position="168"/>
    </location>
</feature>
<keyword evidence="6" id="KW-0851">Voltage-gated channel</keyword>
<feature type="transmembrane region" description="Helical" evidence="13">
    <location>
        <begin position="242"/>
        <end position="260"/>
    </location>
</feature>
<dbReference type="InterPro" id="IPR014710">
    <property type="entry name" value="RmlC-like_jellyroll"/>
</dbReference>
<dbReference type="GO" id="GO:0042391">
    <property type="term" value="P:regulation of membrane potential"/>
    <property type="evidence" value="ECO:0007669"/>
    <property type="project" value="TreeGrafter"/>
</dbReference>
<evidence type="ECO:0000256" key="9">
    <source>
        <dbReference type="ARBA" id="ARBA00023065"/>
    </source>
</evidence>
<feature type="region of interest" description="Disordered" evidence="12">
    <location>
        <begin position="519"/>
        <end position="541"/>
    </location>
</feature>
<dbReference type="SUPFAM" id="SSF51206">
    <property type="entry name" value="cAMP-binding domain-like"/>
    <property type="match status" value="1"/>
</dbReference>
<evidence type="ECO:0000313" key="16">
    <source>
        <dbReference type="Proteomes" id="UP000179807"/>
    </source>
</evidence>
<dbReference type="AlphaFoldDB" id="A0A1J4J7A7"/>
<feature type="domain" description="Cyclic nucleotide-binding" evidence="14">
    <location>
        <begin position="374"/>
        <end position="483"/>
    </location>
</feature>
<gene>
    <name evidence="15" type="ORF">TRFO_12098</name>
</gene>
<evidence type="ECO:0000256" key="12">
    <source>
        <dbReference type="SAM" id="MobiDB-lite"/>
    </source>
</evidence>
<evidence type="ECO:0000256" key="10">
    <source>
        <dbReference type="ARBA" id="ARBA00023136"/>
    </source>
</evidence>
<keyword evidence="7" id="KW-0630">Potassium</keyword>
<dbReference type="GeneID" id="94831129"/>
<proteinExistence type="predicted"/>